<dbReference type="Gene3D" id="2.60.40.1210">
    <property type="entry name" value="Cellobiose dehydrogenase, cytochrome domain"/>
    <property type="match status" value="1"/>
</dbReference>
<protein>
    <recommendedName>
        <fullName evidence="2">Cellobiose dehydrogenase-like cytochrome domain-containing protein</fullName>
    </recommendedName>
</protein>
<feature type="chain" id="PRO_5040318809" description="Cellobiose dehydrogenase-like cytochrome domain-containing protein" evidence="1">
    <location>
        <begin position="24"/>
        <end position="211"/>
    </location>
</feature>
<feature type="signal peptide" evidence="1">
    <location>
        <begin position="1"/>
        <end position="23"/>
    </location>
</feature>
<evidence type="ECO:0000313" key="4">
    <source>
        <dbReference type="Proteomes" id="UP000700596"/>
    </source>
</evidence>
<keyword evidence="1" id="KW-0732">Signal</keyword>
<accession>A0A9P9D0R8</accession>
<organism evidence="3 4">
    <name type="scientific">Dendryphion nanum</name>
    <dbReference type="NCBI Taxonomy" id="256645"/>
    <lineage>
        <taxon>Eukaryota</taxon>
        <taxon>Fungi</taxon>
        <taxon>Dikarya</taxon>
        <taxon>Ascomycota</taxon>
        <taxon>Pezizomycotina</taxon>
        <taxon>Dothideomycetes</taxon>
        <taxon>Pleosporomycetidae</taxon>
        <taxon>Pleosporales</taxon>
        <taxon>Torulaceae</taxon>
        <taxon>Dendryphion</taxon>
    </lineage>
</organism>
<dbReference type="OrthoDB" id="413885at2759"/>
<comment type="caution">
    <text evidence="3">The sequence shown here is derived from an EMBL/GenBank/DDBJ whole genome shotgun (WGS) entry which is preliminary data.</text>
</comment>
<gene>
    <name evidence="3" type="ORF">B0J11DRAFT_599461</name>
</gene>
<evidence type="ECO:0000313" key="3">
    <source>
        <dbReference type="EMBL" id="KAH7110337.1"/>
    </source>
</evidence>
<dbReference type="PANTHER" id="PTHR47190">
    <property type="entry name" value="DEHYDROGENASE, PUTATIVE-RELATED"/>
    <property type="match status" value="1"/>
</dbReference>
<dbReference type="InterPro" id="IPR053208">
    <property type="entry name" value="GMC_Oxidoreductase_CD"/>
</dbReference>
<dbReference type="Proteomes" id="UP000700596">
    <property type="component" value="Unassembled WGS sequence"/>
</dbReference>
<dbReference type="Pfam" id="PF16010">
    <property type="entry name" value="CDH-cyt"/>
    <property type="match status" value="1"/>
</dbReference>
<dbReference type="InterPro" id="IPR015920">
    <property type="entry name" value="Cellobiose_DH-like_cyt"/>
</dbReference>
<dbReference type="SUPFAM" id="SSF49344">
    <property type="entry name" value="CBD9-like"/>
    <property type="match status" value="1"/>
</dbReference>
<evidence type="ECO:0000256" key="1">
    <source>
        <dbReference type="SAM" id="SignalP"/>
    </source>
</evidence>
<dbReference type="AlphaFoldDB" id="A0A9P9D0R8"/>
<keyword evidence="4" id="KW-1185">Reference proteome</keyword>
<sequence>MKGRSLLSTASLLSIFFAPIAVAQEKFTHPATGFEFWRQSITEAETDGGIEWGYALPPVPTGTNDEYIGYLRGSLQPGRKGWSGISHGGGMANSLLLLAYPSDEQIKTMFVFGNGFGTPNPYTGNASVTQIAYKVTDTSFELVYRCRWCWVWDQEGWSTGEQRPTNEIQVIGWAQHKASPTPLKFHNNGQGLFGIENQKARNEKYFEWIRL</sequence>
<reference evidence="3" key="1">
    <citation type="journal article" date="2021" name="Nat. Commun.">
        <title>Genetic determinants of endophytism in the Arabidopsis root mycobiome.</title>
        <authorList>
            <person name="Mesny F."/>
            <person name="Miyauchi S."/>
            <person name="Thiergart T."/>
            <person name="Pickel B."/>
            <person name="Atanasova L."/>
            <person name="Karlsson M."/>
            <person name="Huettel B."/>
            <person name="Barry K.W."/>
            <person name="Haridas S."/>
            <person name="Chen C."/>
            <person name="Bauer D."/>
            <person name="Andreopoulos W."/>
            <person name="Pangilinan J."/>
            <person name="LaButti K."/>
            <person name="Riley R."/>
            <person name="Lipzen A."/>
            <person name="Clum A."/>
            <person name="Drula E."/>
            <person name="Henrissat B."/>
            <person name="Kohler A."/>
            <person name="Grigoriev I.V."/>
            <person name="Martin F.M."/>
            <person name="Hacquard S."/>
        </authorList>
    </citation>
    <scope>NUCLEOTIDE SEQUENCE</scope>
    <source>
        <strain evidence="3">MPI-CAGE-CH-0243</strain>
    </source>
</reference>
<dbReference type="EMBL" id="JAGMWT010000028">
    <property type="protein sequence ID" value="KAH7110337.1"/>
    <property type="molecule type" value="Genomic_DNA"/>
</dbReference>
<name>A0A9P9D0R8_9PLEO</name>
<feature type="domain" description="Cellobiose dehydrogenase-like cytochrome" evidence="2">
    <location>
        <begin position="27"/>
        <end position="205"/>
    </location>
</feature>
<dbReference type="PANTHER" id="PTHR47190:SF2">
    <property type="entry name" value="CELLOBIOSE DEHYDROGENASE (AFU_ORTHOLOGUE AFUA_2G17620)"/>
    <property type="match status" value="1"/>
</dbReference>
<evidence type="ECO:0000259" key="2">
    <source>
        <dbReference type="Pfam" id="PF16010"/>
    </source>
</evidence>
<dbReference type="CDD" id="cd09630">
    <property type="entry name" value="CDH_like_cytochrome"/>
    <property type="match status" value="1"/>
</dbReference>
<proteinExistence type="predicted"/>